<dbReference type="InterPro" id="IPR000866">
    <property type="entry name" value="AhpC/TSA"/>
</dbReference>
<organism evidence="7 8">
    <name type="scientific">Sphingobacterium faecale</name>
    <dbReference type="NCBI Taxonomy" id="2803775"/>
    <lineage>
        <taxon>Bacteria</taxon>
        <taxon>Pseudomonadati</taxon>
        <taxon>Bacteroidota</taxon>
        <taxon>Sphingobacteriia</taxon>
        <taxon>Sphingobacteriales</taxon>
        <taxon>Sphingobacteriaceae</taxon>
        <taxon>Sphingobacterium</taxon>
    </lineage>
</organism>
<comment type="caution">
    <text evidence="7">The sequence shown here is derived from an EMBL/GenBank/DDBJ whole genome shotgun (WGS) entry which is preliminary data.</text>
</comment>
<name>A0ABS1RB18_9SPHI</name>
<sequence length="379" mass="43500">MMKYKYVSGMLSMMLVSVMFCSAQVRTAKLQATFKNAGKGDKVVLSYSDVNARVIDTIMIKDKKILVEQKWSINTRATLTWIRKADQNKQTRPDRVHLYLSEEPIQIVVRDSMKYAKFNGSKLNADYQNFMAVLKPADDVLDELDFKWRNMSKEEQERFWFERSERTRDARGQRKQLMLEYAAHHPSSYFSLQSLIDLSVQSVDYRAVHKVFDNLDSTLKNTTAGRKLKERIDIAGNIIVGVMAPDFVQNDVNDKPVRLSGFRGKYVLLDFWASWCAPCRAENPNLVKLYDRYAGDSFEILGVSLDYPGKKQAWVNAIEKDKLPWVHVSDLKGWDNEVAKLYAVRGVPQTFLIDPQGKIIAVSLSGESLAAKLKEVFQR</sequence>
<accession>A0ABS1RB18</accession>
<feature type="signal peptide" evidence="5">
    <location>
        <begin position="1"/>
        <end position="23"/>
    </location>
</feature>
<dbReference type="PANTHER" id="PTHR42852">
    <property type="entry name" value="THIOL:DISULFIDE INTERCHANGE PROTEIN DSBE"/>
    <property type="match status" value="1"/>
</dbReference>
<keyword evidence="8" id="KW-1185">Reference proteome</keyword>
<keyword evidence="2" id="KW-0201">Cytochrome c-type biogenesis</keyword>
<dbReference type="PROSITE" id="PS00194">
    <property type="entry name" value="THIOREDOXIN_1"/>
    <property type="match status" value="1"/>
</dbReference>
<dbReference type="InterPro" id="IPR036249">
    <property type="entry name" value="Thioredoxin-like_sf"/>
</dbReference>
<dbReference type="InterPro" id="IPR013766">
    <property type="entry name" value="Thioredoxin_domain"/>
</dbReference>
<dbReference type="Proteomes" id="UP000625283">
    <property type="component" value="Unassembled WGS sequence"/>
</dbReference>
<dbReference type="InterPro" id="IPR050553">
    <property type="entry name" value="Thioredoxin_ResA/DsbE_sf"/>
</dbReference>
<feature type="domain" description="Thioredoxin" evidence="6">
    <location>
        <begin position="238"/>
        <end position="379"/>
    </location>
</feature>
<feature type="chain" id="PRO_5047486268" evidence="5">
    <location>
        <begin position="24"/>
        <end position="379"/>
    </location>
</feature>
<dbReference type="Pfam" id="PF14289">
    <property type="entry name" value="DUF4369"/>
    <property type="match status" value="1"/>
</dbReference>
<dbReference type="EMBL" id="JAERTY010000013">
    <property type="protein sequence ID" value="MBL1411217.1"/>
    <property type="molecule type" value="Genomic_DNA"/>
</dbReference>
<evidence type="ECO:0000259" key="6">
    <source>
        <dbReference type="PROSITE" id="PS51352"/>
    </source>
</evidence>
<gene>
    <name evidence="7" type="ORF">JKG61_20845</name>
</gene>
<evidence type="ECO:0000256" key="2">
    <source>
        <dbReference type="ARBA" id="ARBA00022748"/>
    </source>
</evidence>
<keyword evidence="3" id="KW-1015">Disulfide bond</keyword>
<evidence type="ECO:0000256" key="1">
    <source>
        <dbReference type="ARBA" id="ARBA00004196"/>
    </source>
</evidence>
<dbReference type="Gene3D" id="3.40.30.10">
    <property type="entry name" value="Glutaredoxin"/>
    <property type="match status" value="1"/>
</dbReference>
<reference evidence="7 8" key="1">
    <citation type="submission" date="2021-01" db="EMBL/GenBank/DDBJ databases">
        <title>C459-1 draft genome sequence.</title>
        <authorList>
            <person name="Zhang X.-F."/>
        </authorList>
    </citation>
    <scope>NUCLEOTIDE SEQUENCE [LARGE SCALE GENOMIC DNA]</scope>
    <source>
        <strain evidence="8">C459-1</strain>
    </source>
</reference>
<dbReference type="InterPro" id="IPR017937">
    <property type="entry name" value="Thioredoxin_CS"/>
</dbReference>
<dbReference type="RefSeq" id="WP_202104946.1">
    <property type="nucleotide sequence ID" value="NZ_JAERTY010000013.1"/>
</dbReference>
<evidence type="ECO:0000256" key="3">
    <source>
        <dbReference type="ARBA" id="ARBA00023157"/>
    </source>
</evidence>
<dbReference type="Pfam" id="PF00578">
    <property type="entry name" value="AhpC-TSA"/>
    <property type="match status" value="1"/>
</dbReference>
<evidence type="ECO:0000256" key="4">
    <source>
        <dbReference type="ARBA" id="ARBA00023284"/>
    </source>
</evidence>
<protein>
    <submittedName>
        <fullName evidence="7">AhpC/TSA family protein</fullName>
    </submittedName>
</protein>
<keyword evidence="4" id="KW-0676">Redox-active center</keyword>
<proteinExistence type="predicted"/>
<evidence type="ECO:0000313" key="8">
    <source>
        <dbReference type="Proteomes" id="UP000625283"/>
    </source>
</evidence>
<dbReference type="InterPro" id="IPR025380">
    <property type="entry name" value="DUF4369"/>
</dbReference>
<evidence type="ECO:0000313" key="7">
    <source>
        <dbReference type="EMBL" id="MBL1411217.1"/>
    </source>
</evidence>
<dbReference type="SUPFAM" id="SSF52833">
    <property type="entry name" value="Thioredoxin-like"/>
    <property type="match status" value="1"/>
</dbReference>
<dbReference type="PANTHER" id="PTHR42852:SF6">
    <property type="entry name" value="THIOL:DISULFIDE INTERCHANGE PROTEIN DSBE"/>
    <property type="match status" value="1"/>
</dbReference>
<comment type="subcellular location">
    <subcellularLocation>
        <location evidence="1">Cell envelope</location>
    </subcellularLocation>
</comment>
<evidence type="ECO:0000256" key="5">
    <source>
        <dbReference type="SAM" id="SignalP"/>
    </source>
</evidence>
<dbReference type="PROSITE" id="PS51352">
    <property type="entry name" value="THIOREDOXIN_2"/>
    <property type="match status" value="1"/>
</dbReference>
<dbReference type="CDD" id="cd02966">
    <property type="entry name" value="TlpA_like_family"/>
    <property type="match status" value="1"/>
</dbReference>
<keyword evidence="5" id="KW-0732">Signal</keyword>